<gene>
    <name evidence="1" type="ORF">ACFSQ3_15495</name>
</gene>
<dbReference type="EMBL" id="JBHUMA010000009">
    <property type="protein sequence ID" value="MFD2600358.1"/>
    <property type="molecule type" value="Genomic_DNA"/>
</dbReference>
<reference evidence="2" key="1">
    <citation type="journal article" date="2019" name="Int. J. Syst. Evol. Microbiol.">
        <title>The Global Catalogue of Microorganisms (GCM) 10K type strain sequencing project: providing services to taxonomists for standard genome sequencing and annotation.</title>
        <authorList>
            <consortium name="The Broad Institute Genomics Platform"/>
            <consortium name="The Broad Institute Genome Sequencing Center for Infectious Disease"/>
            <person name="Wu L."/>
            <person name="Ma J."/>
        </authorList>
    </citation>
    <scope>NUCLEOTIDE SEQUENCE [LARGE SCALE GENOMIC DNA]</scope>
    <source>
        <strain evidence="2">KCTC 42248</strain>
    </source>
</reference>
<sequence length="376" mass="43550">MKAHFLIFGFLLVNSWSFGQKFTTNFNIDLKNEEMKSIVKLWQTYLTDHSDEHWVDSERERLNQVNILDVPGIINPSLIKYGLNNHLTSISKLDDDYLIRSTFQLADGNVFASTYVLAKKQNDQFKLSNFLYHSTKDWTKAKSKLIDYYATPDFSFNPQNIQKAEDFYEKLCASFNLEPERLSYFITKDCDDIYKSLGYDYIFLEGMSDECGYYVAENNFIFSTIKGGENHYHELTHVVNKKFPKAHPLLLAGLSAYLGKEKAHLGKPLIYHIKRTQNYLKENPEFDLSNFTDFKNLDSQTNPQYVIGAILCDLILEKTSKQGLISLLQDSQSDELLYDRITSALDINKDQLNDFLRNRISKLSTAQDSPNRLFAD</sequence>
<name>A0ABW5NNZ1_9SPHI</name>
<protein>
    <recommendedName>
        <fullName evidence="3">DUF1570 domain-containing protein</fullName>
    </recommendedName>
</protein>
<dbReference type="RefSeq" id="WP_380870497.1">
    <property type="nucleotide sequence ID" value="NZ_JBHUMA010000009.1"/>
</dbReference>
<evidence type="ECO:0008006" key="3">
    <source>
        <dbReference type="Google" id="ProtNLM"/>
    </source>
</evidence>
<organism evidence="1 2">
    <name type="scientific">Sphingobacterium corticis</name>
    <dbReference type="NCBI Taxonomy" id="1812823"/>
    <lineage>
        <taxon>Bacteria</taxon>
        <taxon>Pseudomonadati</taxon>
        <taxon>Bacteroidota</taxon>
        <taxon>Sphingobacteriia</taxon>
        <taxon>Sphingobacteriales</taxon>
        <taxon>Sphingobacteriaceae</taxon>
        <taxon>Sphingobacterium</taxon>
    </lineage>
</organism>
<evidence type="ECO:0000313" key="1">
    <source>
        <dbReference type="EMBL" id="MFD2600358.1"/>
    </source>
</evidence>
<comment type="caution">
    <text evidence="1">The sequence shown here is derived from an EMBL/GenBank/DDBJ whole genome shotgun (WGS) entry which is preliminary data.</text>
</comment>
<proteinExistence type="predicted"/>
<keyword evidence="2" id="KW-1185">Reference proteome</keyword>
<evidence type="ECO:0000313" key="2">
    <source>
        <dbReference type="Proteomes" id="UP001597393"/>
    </source>
</evidence>
<dbReference type="Proteomes" id="UP001597393">
    <property type="component" value="Unassembled WGS sequence"/>
</dbReference>
<accession>A0ABW5NNZ1</accession>